<sequence>MPTDPASVPATVDAAPTESPATGATTFLSLPRELRDLIYSYLFEGVYTQSRRNVNLKYKALGGARKKVEADRWGRLAILQASRGVWEEASKILYGKHLFRFDIGNTTFTKATFLTRRIANLMQDIEISLGRCKTPDSVQILRLFGSSQIPRKSCFIKLQSRQPKPMHSNTIEALKQLTGFKVLTFEVHAPDVVHYWHSDPIPWVSGILAFMQVKLTQALGPGTYANDDGCRRLVFKPQDHRGHRTEETALGDMGWYCPTLPLAQTGLGKTTTHA</sequence>
<evidence type="ECO:0000313" key="1">
    <source>
        <dbReference type="EMBL" id="CAF9909902.1"/>
    </source>
</evidence>
<organism evidence="1 2">
    <name type="scientific">Alectoria fallacina</name>
    <dbReference type="NCBI Taxonomy" id="1903189"/>
    <lineage>
        <taxon>Eukaryota</taxon>
        <taxon>Fungi</taxon>
        <taxon>Dikarya</taxon>
        <taxon>Ascomycota</taxon>
        <taxon>Pezizomycotina</taxon>
        <taxon>Lecanoromycetes</taxon>
        <taxon>OSLEUM clade</taxon>
        <taxon>Lecanoromycetidae</taxon>
        <taxon>Lecanorales</taxon>
        <taxon>Lecanorineae</taxon>
        <taxon>Parmeliaceae</taxon>
        <taxon>Alectoria</taxon>
    </lineage>
</organism>
<dbReference type="EMBL" id="CAJPDR010000039">
    <property type="protein sequence ID" value="CAF9909902.1"/>
    <property type="molecule type" value="Genomic_DNA"/>
</dbReference>
<proteinExistence type="predicted"/>
<reference evidence="1" key="1">
    <citation type="submission" date="2021-03" db="EMBL/GenBank/DDBJ databases">
        <authorList>
            <person name="Tagirdzhanova G."/>
        </authorList>
    </citation>
    <scope>NUCLEOTIDE SEQUENCE</scope>
</reference>
<dbReference type="OrthoDB" id="2951834at2759"/>
<accession>A0A8H3ETC0</accession>
<keyword evidence="2" id="KW-1185">Reference proteome</keyword>
<dbReference type="Proteomes" id="UP000664203">
    <property type="component" value="Unassembled WGS sequence"/>
</dbReference>
<comment type="caution">
    <text evidence="1">The sequence shown here is derived from an EMBL/GenBank/DDBJ whole genome shotgun (WGS) entry which is preliminary data.</text>
</comment>
<dbReference type="PANTHER" id="PTHR38790:SF9">
    <property type="entry name" value="F-BOX DOMAIN-CONTAINING PROTEIN"/>
    <property type="match status" value="1"/>
</dbReference>
<name>A0A8H3ETC0_9LECA</name>
<protein>
    <submittedName>
        <fullName evidence="1">Uncharacterized protein</fullName>
    </submittedName>
</protein>
<dbReference type="PANTHER" id="PTHR38790">
    <property type="entry name" value="2EXR DOMAIN-CONTAINING PROTEIN-RELATED"/>
    <property type="match status" value="1"/>
</dbReference>
<dbReference type="AlphaFoldDB" id="A0A8H3ETC0"/>
<gene>
    <name evidence="1" type="ORF">ALECFALPRED_006104</name>
</gene>
<evidence type="ECO:0000313" key="2">
    <source>
        <dbReference type="Proteomes" id="UP000664203"/>
    </source>
</evidence>